<dbReference type="InterPro" id="IPR003594">
    <property type="entry name" value="HATPase_dom"/>
</dbReference>
<keyword evidence="11" id="KW-1185">Reference proteome</keyword>
<comment type="caution">
    <text evidence="6">Lacks conserved residue(s) required for the propagation of feature annotation.</text>
</comment>
<dbReference type="Gene3D" id="3.40.50.2300">
    <property type="match status" value="1"/>
</dbReference>
<dbReference type="CDD" id="cd00082">
    <property type="entry name" value="HisKA"/>
    <property type="match status" value="1"/>
</dbReference>
<feature type="domain" description="Response regulatory" evidence="8">
    <location>
        <begin position="7"/>
        <end position="131"/>
    </location>
</feature>
<dbReference type="InterPro" id="IPR052162">
    <property type="entry name" value="Sensor_kinase/Photoreceptor"/>
</dbReference>
<dbReference type="FunFam" id="3.30.565.10:FF:000006">
    <property type="entry name" value="Sensor histidine kinase WalK"/>
    <property type="match status" value="1"/>
</dbReference>
<evidence type="ECO:0000256" key="6">
    <source>
        <dbReference type="PROSITE-ProRule" id="PRU00169"/>
    </source>
</evidence>
<sequence>MLSMETKILIIEQDSSVIKLIQRELELNNIICITNVVQSMKEFVLALNQFKPDLIISNYSLSFFDGITAFEIKEKLAPQIPFIFVSKIIGQEDVVEWINKDFIFFNSSNNNTFFEKSISKSYKEKQSFEVIDNLSEQKKADDAFKMSESFSTGILDSLASHIAVINAKGTILKVNKSWNTFAQNNGGYPQEKYGEGANYFEACNIQNIGTEEFAFKALKGIKNVLNGIVNEFYLEYPCHSPQKDMWFNMRVSRFESSENMALIEHHDISERKIAEIELSGTTKALQKSLNDNNKILNFSVDLICSYDEKGLFVNVNKASEIILGYKPEELIGKKYMDLIFHDDIEITIDAVNNVQNGVQLTMFENRYIHKNGNIVYLLWSAAWDDVYKISYGIAKDITDKKKLEKAFEIERQRFDDLYLQAPSCMGILKGPNHVYELANNLYLKLIDKKDIIGKTVKEVLPELEAQGIFEFLDTVYKTGETFSANEMLIKFDYHGDGKLHDTYLNFIYQAHRGIDGTIDGILFFANDVTEQVLSRKKIEDSLLRYNSLIEQASDAICFMDESMKIIEANHYACDKLGYSKKEILQLSIEDFFLEEDLKVSPLRTDALKRGKTIRDERRVKRKDGILLDVELSAKKLKDGNTLLFVRDISEHKKAQNTLKENEKKYRYLFDHNPMAMWVIDLVTLKFLDVNKMAVLQYGYSREEFLSMNVLDIRPDHDKDNFIKSLNSSEINATSFNRGVWNHQKKDGTIIPVEIIAHEIIYEGIPARFILSNDITDRKKAELNLERRNKELIKTNSELDRFVYSVSHDLRSPLTSILGLLSFIEDESEEEDTLEHAKMIRNSINRLDEFIKNILNYSRNNRTGLEVEKISIQETVYGILDSLQSVSEAKGINYEIDIKELYPFYTDRLRLNTILENLISNAIKYHKREECDKYIRITGCSDKENLNIIIADNGIGIAPEYHQKIFEMFFRISGNKDGSGIGLYIVKDTIEILQGSIELKSEKGQGTTFIIKLKNLKP</sequence>
<evidence type="ECO:0000259" key="9">
    <source>
        <dbReference type="PROSITE" id="PS50112"/>
    </source>
</evidence>
<dbReference type="InterPro" id="IPR013655">
    <property type="entry name" value="PAS_fold_3"/>
</dbReference>
<dbReference type="AlphaFoldDB" id="A0A2V4C696"/>
<gene>
    <name evidence="10" type="ORF">DMB68_06785</name>
</gene>
<proteinExistence type="predicted"/>
<dbReference type="SMART" id="SM00086">
    <property type="entry name" value="PAC"/>
    <property type="match status" value="4"/>
</dbReference>
<name>A0A2V4C696_9FLAO</name>
<dbReference type="NCBIfam" id="TIGR00229">
    <property type="entry name" value="sensory_box"/>
    <property type="match status" value="3"/>
</dbReference>
<dbReference type="InterPro" id="IPR001610">
    <property type="entry name" value="PAC"/>
</dbReference>
<evidence type="ECO:0000256" key="2">
    <source>
        <dbReference type="ARBA" id="ARBA00012438"/>
    </source>
</evidence>
<keyword evidence="5" id="KW-0418">Kinase</keyword>
<dbReference type="OrthoDB" id="9811889at2"/>
<dbReference type="EMBL" id="QJHL01000001">
    <property type="protein sequence ID" value="PXY46851.1"/>
    <property type="molecule type" value="Genomic_DNA"/>
</dbReference>
<dbReference type="PROSITE" id="PS50112">
    <property type="entry name" value="PAS"/>
    <property type="match status" value="3"/>
</dbReference>
<evidence type="ECO:0000256" key="1">
    <source>
        <dbReference type="ARBA" id="ARBA00000085"/>
    </source>
</evidence>
<dbReference type="Gene3D" id="3.30.565.10">
    <property type="entry name" value="Histidine kinase-like ATPase, C-terminal domain"/>
    <property type="match status" value="1"/>
</dbReference>
<comment type="catalytic activity">
    <reaction evidence="1">
        <text>ATP + protein L-histidine = ADP + protein N-phospho-L-histidine.</text>
        <dbReference type="EC" id="2.7.13.3"/>
    </reaction>
</comment>
<evidence type="ECO:0000259" key="8">
    <source>
        <dbReference type="PROSITE" id="PS50110"/>
    </source>
</evidence>
<feature type="domain" description="PAS" evidence="9">
    <location>
        <begin position="541"/>
        <end position="596"/>
    </location>
</feature>
<dbReference type="CDD" id="cd00130">
    <property type="entry name" value="PAS"/>
    <property type="match status" value="3"/>
</dbReference>
<dbReference type="InterPro" id="IPR004358">
    <property type="entry name" value="Sig_transdc_His_kin-like_C"/>
</dbReference>
<dbReference type="Pfam" id="PF13426">
    <property type="entry name" value="PAS_9"/>
    <property type="match status" value="1"/>
</dbReference>
<dbReference type="SUPFAM" id="SSF55785">
    <property type="entry name" value="PYP-like sensor domain (PAS domain)"/>
    <property type="match status" value="4"/>
</dbReference>
<evidence type="ECO:0000313" key="10">
    <source>
        <dbReference type="EMBL" id="PXY46851.1"/>
    </source>
</evidence>
<dbReference type="SUPFAM" id="SSF47384">
    <property type="entry name" value="Homodimeric domain of signal transducing histidine kinase"/>
    <property type="match status" value="1"/>
</dbReference>
<evidence type="ECO:0000256" key="4">
    <source>
        <dbReference type="ARBA" id="ARBA00022679"/>
    </source>
</evidence>
<feature type="domain" description="PAS" evidence="9">
    <location>
        <begin position="288"/>
        <end position="358"/>
    </location>
</feature>
<keyword evidence="3" id="KW-0597">Phosphoprotein</keyword>
<dbReference type="InterPro" id="IPR005467">
    <property type="entry name" value="His_kinase_dom"/>
</dbReference>
<dbReference type="CDD" id="cd00075">
    <property type="entry name" value="HATPase"/>
    <property type="match status" value="1"/>
</dbReference>
<reference evidence="10 11" key="1">
    <citation type="submission" date="2018-05" db="EMBL/GenBank/DDBJ databases">
        <title>Flavobacterium sp. strain IMCC34758, incomplete genome.</title>
        <authorList>
            <person name="Joung Y."/>
        </authorList>
    </citation>
    <scope>NUCLEOTIDE SEQUENCE [LARGE SCALE GENOMIC DNA]</scope>
    <source>
        <strain evidence="10 11">IMCC34758</strain>
    </source>
</reference>
<dbReference type="InterPro" id="IPR003661">
    <property type="entry name" value="HisK_dim/P_dom"/>
</dbReference>
<comment type="caution">
    <text evidence="10">The sequence shown here is derived from an EMBL/GenBank/DDBJ whole genome shotgun (WGS) entry which is preliminary data.</text>
</comment>
<dbReference type="GO" id="GO:0000155">
    <property type="term" value="F:phosphorelay sensor kinase activity"/>
    <property type="evidence" value="ECO:0007669"/>
    <property type="project" value="InterPro"/>
</dbReference>
<dbReference type="Pfam" id="PF02518">
    <property type="entry name" value="HATPase_c"/>
    <property type="match status" value="1"/>
</dbReference>
<dbReference type="Gene3D" id="1.10.287.130">
    <property type="match status" value="1"/>
</dbReference>
<dbReference type="PRINTS" id="PR00344">
    <property type="entry name" value="BCTRLSENSOR"/>
</dbReference>
<evidence type="ECO:0000259" key="7">
    <source>
        <dbReference type="PROSITE" id="PS50109"/>
    </source>
</evidence>
<dbReference type="EC" id="2.7.13.3" evidence="2"/>
<dbReference type="Pfam" id="PF08448">
    <property type="entry name" value="PAS_4"/>
    <property type="match status" value="1"/>
</dbReference>
<keyword evidence="4" id="KW-0808">Transferase</keyword>
<dbReference type="InterPro" id="IPR013767">
    <property type="entry name" value="PAS_fold"/>
</dbReference>
<dbReference type="GO" id="GO:0006355">
    <property type="term" value="P:regulation of DNA-templated transcription"/>
    <property type="evidence" value="ECO:0007669"/>
    <property type="project" value="InterPro"/>
</dbReference>
<dbReference type="Gene3D" id="3.30.450.20">
    <property type="entry name" value="PAS domain"/>
    <property type="match status" value="4"/>
</dbReference>
<dbReference type="PANTHER" id="PTHR43304">
    <property type="entry name" value="PHYTOCHROME-LIKE PROTEIN CPH1"/>
    <property type="match status" value="1"/>
</dbReference>
<dbReference type="InterPro" id="IPR011006">
    <property type="entry name" value="CheY-like_superfamily"/>
</dbReference>
<evidence type="ECO:0000256" key="5">
    <source>
        <dbReference type="ARBA" id="ARBA00022777"/>
    </source>
</evidence>
<dbReference type="SMART" id="SM00388">
    <property type="entry name" value="HisKA"/>
    <property type="match status" value="1"/>
</dbReference>
<dbReference type="Pfam" id="PF00512">
    <property type="entry name" value="HisKA"/>
    <property type="match status" value="1"/>
</dbReference>
<dbReference type="Pfam" id="PF08447">
    <property type="entry name" value="PAS_3"/>
    <property type="match status" value="1"/>
</dbReference>
<dbReference type="Pfam" id="PF00072">
    <property type="entry name" value="Response_reg"/>
    <property type="match status" value="1"/>
</dbReference>
<dbReference type="InterPro" id="IPR035965">
    <property type="entry name" value="PAS-like_dom_sf"/>
</dbReference>
<protein>
    <recommendedName>
        <fullName evidence="2">histidine kinase</fullName>
        <ecNumber evidence="2">2.7.13.3</ecNumber>
    </recommendedName>
</protein>
<dbReference type="InterPro" id="IPR000014">
    <property type="entry name" value="PAS"/>
</dbReference>
<dbReference type="InterPro" id="IPR013656">
    <property type="entry name" value="PAS_4"/>
</dbReference>
<accession>A0A2V4C696</accession>
<dbReference type="PROSITE" id="PS50109">
    <property type="entry name" value="HIS_KIN"/>
    <property type="match status" value="1"/>
</dbReference>
<feature type="domain" description="Histidine kinase" evidence="7">
    <location>
        <begin position="804"/>
        <end position="1016"/>
    </location>
</feature>
<dbReference type="SUPFAM" id="SSF55874">
    <property type="entry name" value="ATPase domain of HSP90 chaperone/DNA topoisomerase II/histidine kinase"/>
    <property type="match status" value="1"/>
</dbReference>
<dbReference type="InterPro" id="IPR001789">
    <property type="entry name" value="Sig_transdc_resp-reg_receiver"/>
</dbReference>
<organism evidence="10 11">
    <name type="scientific">Flavobacterium hydrophilum</name>
    <dbReference type="NCBI Taxonomy" id="2211445"/>
    <lineage>
        <taxon>Bacteria</taxon>
        <taxon>Pseudomonadati</taxon>
        <taxon>Bacteroidota</taxon>
        <taxon>Flavobacteriia</taxon>
        <taxon>Flavobacteriales</taxon>
        <taxon>Flavobacteriaceae</taxon>
        <taxon>Flavobacterium</taxon>
    </lineage>
</organism>
<dbReference type="InterPro" id="IPR036890">
    <property type="entry name" value="HATPase_C_sf"/>
</dbReference>
<dbReference type="SMART" id="SM00387">
    <property type="entry name" value="HATPase_c"/>
    <property type="match status" value="1"/>
</dbReference>
<dbReference type="PANTHER" id="PTHR43304:SF1">
    <property type="entry name" value="PAC DOMAIN-CONTAINING PROTEIN"/>
    <property type="match status" value="1"/>
</dbReference>
<dbReference type="PROSITE" id="PS50110">
    <property type="entry name" value="RESPONSE_REGULATORY"/>
    <property type="match status" value="1"/>
</dbReference>
<dbReference type="SMART" id="SM00091">
    <property type="entry name" value="PAS"/>
    <property type="match status" value="4"/>
</dbReference>
<dbReference type="Proteomes" id="UP000247681">
    <property type="component" value="Unassembled WGS sequence"/>
</dbReference>
<dbReference type="Pfam" id="PF00989">
    <property type="entry name" value="PAS"/>
    <property type="match status" value="1"/>
</dbReference>
<feature type="domain" description="PAS" evidence="9">
    <location>
        <begin position="661"/>
        <end position="732"/>
    </location>
</feature>
<dbReference type="SUPFAM" id="SSF52172">
    <property type="entry name" value="CheY-like"/>
    <property type="match status" value="1"/>
</dbReference>
<evidence type="ECO:0000313" key="11">
    <source>
        <dbReference type="Proteomes" id="UP000247681"/>
    </source>
</evidence>
<dbReference type="InterPro" id="IPR036097">
    <property type="entry name" value="HisK_dim/P_sf"/>
</dbReference>
<evidence type="ECO:0000256" key="3">
    <source>
        <dbReference type="ARBA" id="ARBA00022553"/>
    </source>
</evidence>
<dbReference type="CDD" id="cd00156">
    <property type="entry name" value="REC"/>
    <property type="match status" value="1"/>
</dbReference>